<evidence type="ECO:0000313" key="3">
    <source>
        <dbReference type="WBParaSite" id="PSAMB.scaffold393size53464.g5269.t1"/>
    </source>
</evidence>
<keyword evidence="1" id="KW-0732">Signal</keyword>
<dbReference type="Proteomes" id="UP000887566">
    <property type="component" value="Unplaced"/>
</dbReference>
<feature type="signal peptide" evidence="1">
    <location>
        <begin position="1"/>
        <end position="22"/>
    </location>
</feature>
<protein>
    <submittedName>
        <fullName evidence="3">Uncharacterized protein</fullName>
    </submittedName>
</protein>
<reference evidence="3" key="1">
    <citation type="submission" date="2022-11" db="UniProtKB">
        <authorList>
            <consortium name="WormBaseParasite"/>
        </authorList>
    </citation>
    <scope>IDENTIFICATION</scope>
</reference>
<evidence type="ECO:0000256" key="1">
    <source>
        <dbReference type="SAM" id="SignalP"/>
    </source>
</evidence>
<dbReference type="AlphaFoldDB" id="A0A914WDG2"/>
<name>A0A914WDG2_9BILA</name>
<keyword evidence="2" id="KW-1185">Reference proteome</keyword>
<feature type="chain" id="PRO_5036780253" evidence="1">
    <location>
        <begin position="23"/>
        <end position="74"/>
    </location>
</feature>
<proteinExistence type="predicted"/>
<sequence length="74" mass="8203">MKFISCFLIIVILIGFMSRIDCISLVPSSTPCDQRRGSEECKSGSNHCAYCGPLAPMDRADEIPCVDFDRCPQN</sequence>
<organism evidence="2 3">
    <name type="scientific">Plectus sambesii</name>
    <dbReference type="NCBI Taxonomy" id="2011161"/>
    <lineage>
        <taxon>Eukaryota</taxon>
        <taxon>Metazoa</taxon>
        <taxon>Ecdysozoa</taxon>
        <taxon>Nematoda</taxon>
        <taxon>Chromadorea</taxon>
        <taxon>Plectida</taxon>
        <taxon>Plectina</taxon>
        <taxon>Plectoidea</taxon>
        <taxon>Plectidae</taxon>
        <taxon>Plectus</taxon>
    </lineage>
</organism>
<accession>A0A914WDG2</accession>
<dbReference type="WBParaSite" id="PSAMB.scaffold393size53464.g5269.t1">
    <property type="protein sequence ID" value="PSAMB.scaffold393size53464.g5269.t1"/>
    <property type="gene ID" value="PSAMB.scaffold393size53464.g5269"/>
</dbReference>
<evidence type="ECO:0000313" key="2">
    <source>
        <dbReference type="Proteomes" id="UP000887566"/>
    </source>
</evidence>